<dbReference type="Gene3D" id="1.10.3720.10">
    <property type="entry name" value="MetI-like"/>
    <property type="match status" value="1"/>
</dbReference>
<comment type="similarity">
    <text evidence="7">Belongs to the binding-protein-dependent transport system permease family.</text>
</comment>
<dbReference type="PROSITE" id="PS50928">
    <property type="entry name" value="ABC_TM1"/>
    <property type="match status" value="1"/>
</dbReference>
<evidence type="ECO:0000256" key="7">
    <source>
        <dbReference type="RuleBase" id="RU363032"/>
    </source>
</evidence>
<dbReference type="PANTHER" id="PTHR32243">
    <property type="entry name" value="MALTOSE TRANSPORT SYSTEM PERMEASE-RELATED"/>
    <property type="match status" value="1"/>
</dbReference>
<dbReference type="AlphaFoldDB" id="A0A4R5DTV2"/>
<evidence type="ECO:0000256" key="5">
    <source>
        <dbReference type="ARBA" id="ARBA00022989"/>
    </source>
</evidence>
<evidence type="ECO:0000256" key="2">
    <source>
        <dbReference type="ARBA" id="ARBA00022448"/>
    </source>
</evidence>
<keyword evidence="3" id="KW-1003">Cell membrane</keyword>
<dbReference type="PANTHER" id="PTHR32243:SF18">
    <property type="entry name" value="INNER MEMBRANE ABC TRANSPORTER PERMEASE PROTEIN YCJP"/>
    <property type="match status" value="1"/>
</dbReference>
<feature type="transmembrane region" description="Helical" evidence="7">
    <location>
        <begin position="12"/>
        <end position="33"/>
    </location>
</feature>
<evidence type="ECO:0000313" key="10">
    <source>
        <dbReference type="Proteomes" id="UP000294739"/>
    </source>
</evidence>
<keyword evidence="4 7" id="KW-0812">Transmembrane</keyword>
<dbReference type="Pfam" id="PF00528">
    <property type="entry name" value="BPD_transp_1"/>
    <property type="match status" value="1"/>
</dbReference>
<evidence type="ECO:0000256" key="3">
    <source>
        <dbReference type="ARBA" id="ARBA00022475"/>
    </source>
</evidence>
<dbReference type="GO" id="GO:0055085">
    <property type="term" value="P:transmembrane transport"/>
    <property type="evidence" value="ECO:0007669"/>
    <property type="project" value="InterPro"/>
</dbReference>
<feature type="transmembrane region" description="Helical" evidence="7">
    <location>
        <begin position="109"/>
        <end position="130"/>
    </location>
</feature>
<comment type="subcellular location">
    <subcellularLocation>
        <location evidence="1 7">Cell membrane</location>
        <topology evidence="1 7">Multi-pass membrane protein</topology>
    </subcellularLocation>
</comment>
<accession>A0A4R5DTV2</accession>
<dbReference type="InterPro" id="IPR000515">
    <property type="entry name" value="MetI-like"/>
</dbReference>
<evidence type="ECO:0000256" key="6">
    <source>
        <dbReference type="ARBA" id="ARBA00023136"/>
    </source>
</evidence>
<feature type="transmembrane region" description="Helical" evidence="7">
    <location>
        <begin position="186"/>
        <end position="208"/>
    </location>
</feature>
<dbReference type="InParanoid" id="A0A4R5DTV2"/>
<keyword evidence="10" id="KW-1185">Reference proteome</keyword>
<comment type="caution">
    <text evidence="9">The sequence shown here is derived from an EMBL/GenBank/DDBJ whole genome shotgun (WGS) entry which is preliminary data.</text>
</comment>
<dbReference type="CDD" id="cd06261">
    <property type="entry name" value="TM_PBP2"/>
    <property type="match status" value="1"/>
</dbReference>
<dbReference type="SUPFAM" id="SSF161098">
    <property type="entry name" value="MetI-like"/>
    <property type="match status" value="1"/>
</dbReference>
<sequence>MSRRLTPRRLLTGTGLTIMTTLLVVACLFPFYWMFVTSIKPEPEIFTKTPHLWTANPTFERYGALFEGDFLQQLVNSLIISTATVALTLLLAVVAAYALARLHIRGKTVLLVVLLSLQMLPEIVLIIPLYRFAIDAGLINTLIGVIVANLTMTVAFTIWLVRGYLVGIPIEIEEAAWVDGASRFTALWRIVLPLAWPGIAAAAVQGFISAWNELLIAVTFLREEELKTLPVALQSFFNEYFVDWGGVMAASTLFSIPILVFFGLVQRRLAQGFGGAVKG</sequence>
<feature type="transmembrane region" description="Helical" evidence="7">
    <location>
        <begin position="244"/>
        <end position="265"/>
    </location>
</feature>
<gene>
    <name evidence="9" type="ORF">E1269_00775</name>
</gene>
<dbReference type="OrthoDB" id="9794684at2"/>
<keyword evidence="2 7" id="KW-0813">Transport</keyword>
<reference evidence="9 10" key="1">
    <citation type="submission" date="2019-03" db="EMBL/GenBank/DDBJ databases">
        <title>Draft genome sequences of novel Actinobacteria.</title>
        <authorList>
            <person name="Sahin N."/>
            <person name="Ay H."/>
            <person name="Saygin H."/>
        </authorList>
    </citation>
    <scope>NUCLEOTIDE SEQUENCE [LARGE SCALE GENOMIC DNA]</scope>
    <source>
        <strain evidence="9 10">5K138</strain>
    </source>
</reference>
<name>A0A4R5DTV2_9ACTN</name>
<evidence type="ECO:0000256" key="4">
    <source>
        <dbReference type="ARBA" id="ARBA00022692"/>
    </source>
</evidence>
<feature type="transmembrane region" description="Helical" evidence="7">
    <location>
        <begin position="142"/>
        <end position="165"/>
    </location>
</feature>
<proteinExistence type="inferred from homology"/>
<dbReference type="Proteomes" id="UP000294739">
    <property type="component" value="Unassembled WGS sequence"/>
</dbReference>
<keyword evidence="5 7" id="KW-1133">Transmembrane helix</keyword>
<protein>
    <submittedName>
        <fullName evidence="9">Carbohydrate ABC transporter permease</fullName>
    </submittedName>
</protein>
<organism evidence="9 10">
    <name type="scientific">Jiangella asiatica</name>
    <dbReference type="NCBI Taxonomy" id="2530372"/>
    <lineage>
        <taxon>Bacteria</taxon>
        <taxon>Bacillati</taxon>
        <taxon>Actinomycetota</taxon>
        <taxon>Actinomycetes</taxon>
        <taxon>Jiangellales</taxon>
        <taxon>Jiangellaceae</taxon>
        <taxon>Jiangella</taxon>
    </lineage>
</organism>
<feature type="domain" description="ABC transmembrane type-1" evidence="8">
    <location>
        <begin position="74"/>
        <end position="265"/>
    </location>
</feature>
<evidence type="ECO:0000313" key="9">
    <source>
        <dbReference type="EMBL" id="TDE15864.1"/>
    </source>
</evidence>
<feature type="transmembrane region" description="Helical" evidence="7">
    <location>
        <begin position="78"/>
        <end position="100"/>
    </location>
</feature>
<dbReference type="InterPro" id="IPR035906">
    <property type="entry name" value="MetI-like_sf"/>
</dbReference>
<keyword evidence="6 7" id="KW-0472">Membrane</keyword>
<dbReference type="InterPro" id="IPR050901">
    <property type="entry name" value="BP-dep_ABC_trans_perm"/>
</dbReference>
<evidence type="ECO:0000259" key="8">
    <source>
        <dbReference type="PROSITE" id="PS50928"/>
    </source>
</evidence>
<dbReference type="GO" id="GO:0005886">
    <property type="term" value="C:plasma membrane"/>
    <property type="evidence" value="ECO:0007669"/>
    <property type="project" value="UniProtKB-SubCell"/>
</dbReference>
<dbReference type="PROSITE" id="PS51257">
    <property type="entry name" value="PROKAR_LIPOPROTEIN"/>
    <property type="match status" value="1"/>
</dbReference>
<evidence type="ECO:0000256" key="1">
    <source>
        <dbReference type="ARBA" id="ARBA00004651"/>
    </source>
</evidence>
<dbReference type="EMBL" id="SMKZ01000001">
    <property type="protein sequence ID" value="TDE15864.1"/>
    <property type="molecule type" value="Genomic_DNA"/>
</dbReference>
<dbReference type="RefSeq" id="WP_131889987.1">
    <property type="nucleotide sequence ID" value="NZ_SMKZ01000001.1"/>
</dbReference>